<evidence type="ECO:0000256" key="3">
    <source>
        <dbReference type="ARBA" id="ARBA00023054"/>
    </source>
</evidence>
<reference evidence="8 9" key="1">
    <citation type="submission" date="2023-07" db="EMBL/GenBank/DDBJ databases">
        <title>Genomic Encyclopedia of Type Strains, Phase IV (KMG-IV): sequencing the most valuable type-strain genomes for metagenomic binning, comparative biology and taxonomic classification.</title>
        <authorList>
            <person name="Goeker M."/>
        </authorList>
    </citation>
    <scope>NUCLEOTIDE SEQUENCE [LARGE SCALE GENOMIC DNA]</scope>
    <source>
        <strain evidence="8 9">DSM 22170</strain>
    </source>
</reference>
<keyword evidence="5" id="KW-0964">Secreted</keyword>
<keyword evidence="4 5" id="KW-0975">Bacterial flagellum</keyword>
<dbReference type="Proteomes" id="UP001185028">
    <property type="component" value="Unassembled WGS sequence"/>
</dbReference>
<keyword evidence="8" id="KW-0282">Flagellum</keyword>
<comment type="function">
    <text evidence="5">Required for morphogenesis and for the elongation of the flagellar filament by facilitating polymerization of the flagellin monomers at the tip of growing filament. Forms a capping structure, which prevents flagellin subunits (transported through the central channel of the flagellum) from leaking out without polymerization at the distal end.</text>
</comment>
<dbReference type="InterPro" id="IPR010809">
    <property type="entry name" value="FliD_C"/>
</dbReference>
<dbReference type="Pfam" id="PF07195">
    <property type="entry name" value="FliD_C"/>
    <property type="match status" value="1"/>
</dbReference>
<dbReference type="RefSeq" id="WP_188774127.1">
    <property type="nucleotide sequence ID" value="NZ_BMMB01000002.1"/>
</dbReference>
<gene>
    <name evidence="8" type="ORF">JOC58_000496</name>
</gene>
<evidence type="ECO:0000259" key="6">
    <source>
        <dbReference type="Pfam" id="PF02465"/>
    </source>
</evidence>
<evidence type="ECO:0000313" key="8">
    <source>
        <dbReference type="EMBL" id="MDR6242612.1"/>
    </source>
</evidence>
<dbReference type="EMBL" id="JAVDQH010000002">
    <property type="protein sequence ID" value="MDR6242612.1"/>
    <property type="molecule type" value="Genomic_DNA"/>
</dbReference>
<feature type="domain" description="Flagellar hook-associated protein 2 N-terminal" evidence="6">
    <location>
        <begin position="11"/>
        <end position="108"/>
    </location>
</feature>
<evidence type="ECO:0000259" key="7">
    <source>
        <dbReference type="Pfam" id="PF07195"/>
    </source>
</evidence>
<dbReference type="PANTHER" id="PTHR30288:SF0">
    <property type="entry name" value="FLAGELLAR HOOK-ASSOCIATED PROTEIN 2"/>
    <property type="match status" value="1"/>
</dbReference>
<name>A0ABU1ITM3_9BACL</name>
<dbReference type="InterPro" id="IPR040026">
    <property type="entry name" value="FliD"/>
</dbReference>
<accession>A0ABU1ITM3</accession>
<keyword evidence="8" id="KW-0966">Cell projection</keyword>
<keyword evidence="8" id="KW-0969">Cilium</keyword>
<comment type="similarity">
    <text evidence="1 5">Belongs to the FliD family.</text>
</comment>
<dbReference type="PANTHER" id="PTHR30288">
    <property type="entry name" value="FLAGELLAR CAP/ASSEMBLY PROTEIN FLID"/>
    <property type="match status" value="1"/>
</dbReference>
<keyword evidence="9" id="KW-1185">Reference proteome</keyword>
<comment type="caution">
    <text evidence="8">The sequence shown here is derived from an EMBL/GenBank/DDBJ whole genome shotgun (WGS) entry which is preliminary data.</text>
</comment>
<comment type="subunit">
    <text evidence="2 5">Homopentamer.</text>
</comment>
<dbReference type="Pfam" id="PF02465">
    <property type="entry name" value="FliD_N"/>
    <property type="match status" value="1"/>
</dbReference>
<evidence type="ECO:0000256" key="4">
    <source>
        <dbReference type="ARBA" id="ARBA00023143"/>
    </source>
</evidence>
<evidence type="ECO:0000256" key="1">
    <source>
        <dbReference type="ARBA" id="ARBA00009764"/>
    </source>
</evidence>
<keyword evidence="3" id="KW-0175">Coiled coil</keyword>
<evidence type="ECO:0000256" key="2">
    <source>
        <dbReference type="ARBA" id="ARBA00011255"/>
    </source>
</evidence>
<comment type="subcellular location">
    <subcellularLocation>
        <location evidence="5">Secreted</location>
    </subcellularLocation>
    <subcellularLocation>
        <location evidence="5">Bacterial flagellum</location>
    </subcellularLocation>
</comment>
<sequence>MAVTRISGLASGLDIDATVKKLMTAERIPLDKLNQQRQLVSWKQEGYRDVSSQLVTFLNDKLSNLSLSASINAQKTSITGDTSSVSATANGAAGGSTMNVKVSQLATATTVISSGSLDASGAKDGKGGKDGSLLKMSDVTGGDGSVSISIGSGTAINIDYKATDSVNDFVQKINMSKAGVTAIYDSGSGTMSITSNSTGSSAVTLKGNAFEKFKIASEVTNQSDTSTAVGTATIGKDAKVNINGLDMTQSSNQFTINGVQLTLNSVSPTNQSSQITVTSDNDKLVSSVQSFVDAYNSVLSLMNGKVGEERYNKYQPLTDEQKKDMSSDEIKLWESKAKSGMLKNDSILEQTISNMRTAMVQGVTLPDGKKISFAQLGISTGTYETKGKLFLDTDKLKSALDTNPNIVNDFFGTNNAASTQNNKFTENDGVIAKMKKVTRSALENMASTAGTSKVSSDTNAAFLVNSLLGTQLTSLDRQISDMTSRINDKETNYYKKFTAMESAMNRYNNQASSLASFR</sequence>
<evidence type="ECO:0000313" key="9">
    <source>
        <dbReference type="Proteomes" id="UP001185028"/>
    </source>
</evidence>
<feature type="domain" description="Flagellar hook-associated protein 2 C-terminal" evidence="7">
    <location>
        <begin position="235"/>
        <end position="509"/>
    </location>
</feature>
<protein>
    <recommendedName>
        <fullName evidence="5">Flagellar hook-associated protein 2</fullName>
        <shortName evidence="5">HAP2</shortName>
    </recommendedName>
    <alternativeName>
        <fullName evidence="5">Flagellar cap protein</fullName>
    </alternativeName>
</protein>
<proteinExistence type="inferred from homology"/>
<organism evidence="8 9">
    <name type="scientific">Paenibacillus hunanensis</name>
    <dbReference type="NCBI Taxonomy" id="539262"/>
    <lineage>
        <taxon>Bacteria</taxon>
        <taxon>Bacillati</taxon>
        <taxon>Bacillota</taxon>
        <taxon>Bacilli</taxon>
        <taxon>Bacillales</taxon>
        <taxon>Paenibacillaceae</taxon>
        <taxon>Paenibacillus</taxon>
    </lineage>
</organism>
<evidence type="ECO:0000256" key="5">
    <source>
        <dbReference type="RuleBase" id="RU362066"/>
    </source>
</evidence>
<dbReference type="InterPro" id="IPR003481">
    <property type="entry name" value="FliD_N"/>
</dbReference>